<protein>
    <submittedName>
        <fullName evidence="2">Aspartate/glutamate racemase family protein</fullName>
    </submittedName>
</protein>
<accession>A0ABT7FIS5</accession>
<dbReference type="Pfam" id="PF01177">
    <property type="entry name" value="Asp_Glu_race"/>
    <property type="match status" value="1"/>
</dbReference>
<dbReference type="InterPro" id="IPR053714">
    <property type="entry name" value="Iso_Racemase_Enz_sf"/>
</dbReference>
<proteinExistence type="inferred from homology"/>
<dbReference type="PANTHER" id="PTHR28047:SF5">
    <property type="entry name" value="PROTEIN DCG1"/>
    <property type="match status" value="1"/>
</dbReference>
<dbReference type="EMBL" id="JASNJE010000028">
    <property type="protein sequence ID" value="MDK3074983.1"/>
    <property type="molecule type" value="Genomic_DNA"/>
</dbReference>
<keyword evidence="3" id="KW-1185">Reference proteome</keyword>
<sequence>MARRIKLALLNPNTNAETTGIMAKIARGALPPEFTVSGHTMEHGPKVVSNETELAAAAEQVVESARVLEKDGADAILVSGFGDPGVSALKAELSIPVTGIAEAGMISAAKRGRKFSIITTTEQLKASITRLVGHYGYTDQFASIRITAGDMRSTMANLQLLESALMAAARLCLEQDGAEVLLIGGGPLAPAARELADKLSYPIVEPVRAGALLAGFRAKEWVGRVKANQV</sequence>
<reference evidence="2 3" key="1">
    <citation type="submission" date="2023-05" db="EMBL/GenBank/DDBJ databases">
        <title>Sedimentitalea sp. nov. JM2-8.</title>
        <authorList>
            <person name="Huang J."/>
        </authorList>
    </citation>
    <scope>NUCLEOTIDE SEQUENCE [LARGE SCALE GENOMIC DNA]</scope>
    <source>
        <strain evidence="2 3">JM2-8</strain>
    </source>
</reference>
<gene>
    <name evidence="2" type="ORF">QO034_17985</name>
</gene>
<evidence type="ECO:0000256" key="1">
    <source>
        <dbReference type="ARBA" id="ARBA00038414"/>
    </source>
</evidence>
<name>A0ABT7FIS5_9RHOB</name>
<comment type="caution">
    <text evidence="2">The sequence shown here is derived from an EMBL/GenBank/DDBJ whole genome shotgun (WGS) entry which is preliminary data.</text>
</comment>
<evidence type="ECO:0000313" key="3">
    <source>
        <dbReference type="Proteomes" id="UP001227126"/>
    </source>
</evidence>
<dbReference type="InterPro" id="IPR015942">
    <property type="entry name" value="Asp/Glu/hydantoin_racemase"/>
</dbReference>
<dbReference type="Proteomes" id="UP001227126">
    <property type="component" value="Unassembled WGS sequence"/>
</dbReference>
<organism evidence="2 3">
    <name type="scientific">Sedimentitalea xiamensis</name>
    <dbReference type="NCBI Taxonomy" id="3050037"/>
    <lineage>
        <taxon>Bacteria</taxon>
        <taxon>Pseudomonadati</taxon>
        <taxon>Pseudomonadota</taxon>
        <taxon>Alphaproteobacteria</taxon>
        <taxon>Rhodobacterales</taxon>
        <taxon>Paracoccaceae</taxon>
        <taxon>Sedimentitalea</taxon>
    </lineage>
</organism>
<dbReference type="RefSeq" id="WP_284486913.1">
    <property type="nucleotide sequence ID" value="NZ_JASNJE010000028.1"/>
</dbReference>
<dbReference type="InterPro" id="IPR052186">
    <property type="entry name" value="Hydantoin_racemase-like"/>
</dbReference>
<evidence type="ECO:0000313" key="2">
    <source>
        <dbReference type="EMBL" id="MDK3074983.1"/>
    </source>
</evidence>
<comment type="similarity">
    <text evidence="1">Belongs to the HyuE racemase family.</text>
</comment>
<dbReference type="PANTHER" id="PTHR28047">
    <property type="entry name" value="PROTEIN DCG1"/>
    <property type="match status" value="1"/>
</dbReference>
<dbReference type="Gene3D" id="3.40.50.12500">
    <property type="match status" value="1"/>
</dbReference>